<dbReference type="InterPro" id="IPR003439">
    <property type="entry name" value="ABC_transporter-like_ATP-bd"/>
</dbReference>
<dbReference type="Pfam" id="PF00005">
    <property type="entry name" value="ABC_tran"/>
    <property type="match status" value="2"/>
</dbReference>
<keyword evidence="2" id="KW-0547">Nucleotide-binding</keyword>
<feature type="domain" description="ABC transporter" evidence="6">
    <location>
        <begin position="370"/>
        <end position="582"/>
    </location>
</feature>
<keyword evidence="8" id="KW-1185">Reference proteome</keyword>
<keyword evidence="4" id="KW-0175">Coiled coil</keyword>
<dbReference type="PROSITE" id="PS50893">
    <property type="entry name" value="ABC_TRANSPORTER_2"/>
    <property type="match status" value="2"/>
</dbReference>
<dbReference type="PANTHER" id="PTHR19211">
    <property type="entry name" value="ATP-BINDING TRANSPORT PROTEIN-RELATED"/>
    <property type="match status" value="1"/>
</dbReference>
<accession>A0A7K1FIN3</accession>
<protein>
    <submittedName>
        <fullName evidence="7">ATP-binding cassette domain-containing protein</fullName>
    </submittedName>
</protein>
<dbReference type="InterPro" id="IPR003593">
    <property type="entry name" value="AAA+_ATPase"/>
</dbReference>
<evidence type="ECO:0000256" key="4">
    <source>
        <dbReference type="SAM" id="Coils"/>
    </source>
</evidence>
<dbReference type="GO" id="GO:0016887">
    <property type="term" value="F:ATP hydrolysis activity"/>
    <property type="evidence" value="ECO:0007669"/>
    <property type="project" value="InterPro"/>
</dbReference>
<dbReference type="SUPFAM" id="SSF52540">
    <property type="entry name" value="P-loop containing nucleoside triphosphate hydrolases"/>
    <property type="match status" value="2"/>
</dbReference>
<name>A0A7K1FIN3_9ACTN</name>
<feature type="domain" description="ABC transporter" evidence="6">
    <location>
        <begin position="47"/>
        <end position="279"/>
    </location>
</feature>
<organism evidence="7 8">
    <name type="scientific">Nakamurella alba</name>
    <dbReference type="NCBI Taxonomy" id="2665158"/>
    <lineage>
        <taxon>Bacteria</taxon>
        <taxon>Bacillati</taxon>
        <taxon>Actinomycetota</taxon>
        <taxon>Actinomycetes</taxon>
        <taxon>Nakamurellales</taxon>
        <taxon>Nakamurellaceae</taxon>
        <taxon>Nakamurella</taxon>
    </lineage>
</organism>
<dbReference type="InterPro" id="IPR027417">
    <property type="entry name" value="P-loop_NTPase"/>
</dbReference>
<dbReference type="Proteomes" id="UP000460221">
    <property type="component" value="Unassembled WGS sequence"/>
</dbReference>
<keyword evidence="1" id="KW-0677">Repeat</keyword>
<dbReference type="InterPro" id="IPR050611">
    <property type="entry name" value="ABCF"/>
</dbReference>
<dbReference type="Gene3D" id="3.40.50.300">
    <property type="entry name" value="P-loop containing nucleotide triphosphate hydrolases"/>
    <property type="match status" value="2"/>
</dbReference>
<evidence type="ECO:0000313" key="8">
    <source>
        <dbReference type="Proteomes" id="UP000460221"/>
    </source>
</evidence>
<sequence>MRQPGRQRTSRAGQHGEHRSGSDDDHRRSRPPPRAPGGPLSTAPHAVTLADVSFAWADGALLLDGVSGTFGRGRTGLIGANGAGKSTLLRLIAGELTPTAGSVTTHGRVGHLRQGVLLRKDAQVSDLLGIRSPLDAVRAIEAGSTSPQNYEAVGDRWDIAAEASAALDEAGLGRIDLDRRVGTLSGGEGIAVALIGLRLAEAQIALLDEPTNNLDSRARGQLLDLVADWKRTMIVVSHDVRLLNAMDATADLRDGALEFFGGTYDAYTEHLALEQAAAEQQLRTSEQELRTEKRQRIEAETKLARRQRYAKTDYRNKRKPKTVMRQRATEAQVSAGKHRGLLDDRVEAAELAVAAGESRVRRDVRIHLDLPDPDVPAGRALLRLDAGDFTTELRGPERLALLGDNGVGKTRLLEGLVAGRSPHGTLFTDRVGYLPQRRELADETGTVLAAVSAVAPHRTGGELRSNLARLGLRGEAAERQVAGLSGGERFRVALARLLLAEPPHQLLLLDEPTNDLDLATIDVLVQALEAYRGGLVVVSHDDGFLERLGIGTWIELSGLGCPRFRAARQDGSARSTAPTSPPTGSPR</sequence>
<evidence type="ECO:0000256" key="2">
    <source>
        <dbReference type="ARBA" id="ARBA00022741"/>
    </source>
</evidence>
<evidence type="ECO:0000313" key="7">
    <source>
        <dbReference type="EMBL" id="MTD13985.1"/>
    </source>
</evidence>
<feature type="region of interest" description="Disordered" evidence="5">
    <location>
        <begin position="1"/>
        <end position="44"/>
    </location>
</feature>
<dbReference type="GO" id="GO:0005524">
    <property type="term" value="F:ATP binding"/>
    <property type="evidence" value="ECO:0007669"/>
    <property type="project" value="UniProtKB-KW"/>
</dbReference>
<proteinExistence type="predicted"/>
<dbReference type="FunFam" id="3.40.50.300:FF:001320">
    <property type="entry name" value="Heme ABC transporter ATP-binding protein"/>
    <property type="match status" value="1"/>
</dbReference>
<evidence type="ECO:0000256" key="3">
    <source>
        <dbReference type="ARBA" id="ARBA00022840"/>
    </source>
</evidence>
<evidence type="ECO:0000256" key="1">
    <source>
        <dbReference type="ARBA" id="ARBA00022737"/>
    </source>
</evidence>
<feature type="coiled-coil region" evidence="4">
    <location>
        <begin position="275"/>
        <end position="302"/>
    </location>
</feature>
<feature type="region of interest" description="Disordered" evidence="5">
    <location>
        <begin position="567"/>
        <end position="587"/>
    </location>
</feature>
<feature type="compositionally biased region" description="Basic and acidic residues" evidence="5">
    <location>
        <begin position="14"/>
        <end position="27"/>
    </location>
</feature>
<gene>
    <name evidence="7" type="ORF">GIS00_08515</name>
</gene>
<dbReference type="AlphaFoldDB" id="A0A7K1FIN3"/>
<evidence type="ECO:0000256" key="5">
    <source>
        <dbReference type="SAM" id="MobiDB-lite"/>
    </source>
</evidence>
<keyword evidence="3 7" id="KW-0067">ATP-binding</keyword>
<dbReference type="EMBL" id="WLYK01000001">
    <property type="protein sequence ID" value="MTD13985.1"/>
    <property type="molecule type" value="Genomic_DNA"/>
</dbReference>
<comment type="caution">
    <text evidence="7">The sequence shown here is derived from an EMBL/GenBank/DDBJ whole genome shotgun (WGS) entry which is preliminary data.</text>
</comment>
<dbReference type="PANTHER" id="PTHR19211:SF6">
    <property type="entry name" value="BLL7188 PROTEIN"/>
    <property type="match status" value="1"/>
</dbReference>
<evidence type="ECO:0000259" key="6">
    <source>
        <dbReference type="PROSITE" id="PS50893"/>
    </source>
</evidence>
<dbReference type="SMART" id="SM00382">
    <property type="entry name" value="AAA"/>
    <property type="match status" value="2"/>
</dbReference>
<feature type="compositionally biased region" description="Polar residues" evidence="5">
    <location>
        <begin position="1"/>
        <end position="12"/>
    </location>
</feature>
<reference evidence="7 8" key="1">
    <citation type="submission" date="2019-11" db="EMBL/GenBank/DDBJ databases">
        <authorList>
            <person name="Jiang L.-Q."/>
        </authorList>
    </citation>
    <scope>NUCLEOTIDE SEQUENCE [LARGE SCALE GENOMIC DNA]</scope>
    <source>
        <strain evidence="7 8">YIM 132087</strain>
    </source>
</reference>